<dbReference type="InterPro" id="IPR010982">
    <property type="entry name" value="Lambda_DNA-bd_dom_sf"/>
</dbReference>
<dbReference type="Pfam" id="PF00356">
    <property type="entry name" value="LacI"/>
    <property type="match status" value="1"/>
</dbReference>
<dbReference type="AlphaFoldDB" id="A0A7V7YED5"/>
<comment type="caution">
    <text evidence="6">The sequence shown here is derived from an EMBL/GenBank/DDBJ whole genome shotgun (WGS) entry which is preliminary data.</text>
</comment>
<evidence type="ECO:0000256" key="3">
    <source>
        <dbReference type="ARBA" id="ARBA00023163"/>
    </source>
</evidence>
<feature type="region of interest" description="Disordered" evidence="4">
    <location>
        <begin position="1"/>
        <end position="20"/>
    </location>
</feature>
<evidence type="ECO:0000259" key="5">
    <source>
        <dbReference type="PROSITE" id="PS50932"/>
    </source>
</evidence>
<keyword evidence="2 6" id="KW-0238">DNA-binding</keyword>
<dbReference type="GO" id="GO:0003700">
    <property type="term" value="F:DNA-binding transcription factor activity"/>
    <property type="evidence" value="ECO:0007669"/>
    <property type="project" value="TreeGrafter"/>
</dbReference>
<protein>
    <submittedName>
        <fullName evidence="6">LacI family DNA-binding transcriptional regulator</fullName>
    </submittedName>
</protein>
<dbReference type="PROSITE" id="PS50932">
    <property type="entry name" value="HTH_LACI_2"/>
    <property type="match status" value="1"/>
</dbReference>
<dbReference type="Pfam" id="PF13377">
    <property type="entry name" value="Peripla_BP_3"/>
    <property type="match status" value="1"/>
</dbReference>
<dbReference type="Gene3D" id="3.40.50.2300">
    <property type="match status" value="2"/>
</dbReference>
<keyword evidence="1" id="KW-0805">Transcription regulation</keyword>
<evidence type="ECO:0000256" key="1">
    <source>
        <dbReference type="ARBA" id="ARBA00023015"/>
    </source>
</evidence>
<evidence type="ECO:0000256" key="4">
    <source>
        <dbReference type="SAM" id="MobiDB-lite"/>
    </source>
</evidence>
<accession>A0A7V7YED5</accession>
<evidence type="ECO:0000313" key="7">
    <source>
        <dbReference type="Proteomes" id="UP000449004"/>
    </source>
</evidence>
<dbReference type="SUPFAM" id="SSF47413">
    <property type="entry name" value="lambda repressor-like DNA-binding domains"/>
    <property type="match status" value="1"/>
</dbReference>
<keyword evidence="3" id="KW-0804">Transcription</keyword>
<dbReference type="PANTHER" id="PTHR30146">
    <property type="entry name" value="LACI-RELATED TRANSCRIPTIONAL REPRESSOR"/>
    <property type="match status" value="1"/>
</dbReference>
<dbReference type="Gene3D" id="1.10.260.40">
    <property type="entry name" value="lambda repressor-like DNA-binding domains"/>
    <property type="match status" value="1"/>
</dbReference>
<dbReference type="EMBL" id="WELC01000019">
    <property type="protein sequence ID" value="KAB7629255.1"/>
    <property type="molecule type" value="Genomic_DNA"/>
</dbReference>
<dbReference type="Proteomes" id="UP000449004">
    <property type="component" value="Unassembled WGS sequence"/>
</dbReference>
<organism evidence="6 7">
    <name type="scientific">Stenotrophomonas rhizophila</name>
    <dbReference type="NCBI Taxonomy" id="216778"/>
    <lineage>
        <taxon>Bacteria</taxon>
        <taxon>Pseudomonadati</taxon>
        <taxon>Pseudomonadota</taxon>
        <taxon>Gammaproteobacteria</taxon>
        <taxon>Lysobacterales</taxon>
        <taxon>Lysobacteraceae</taxon>
        <taxon>Stenotrophomonas</taxon>
    </lineage>
</organism>
<sequence>MGSGSRDDSSGSAGFNVKPVPIRAVSPADVSMANRPAPGQPPHRPATLKTVADRTGVSSMTVSNVINGTGKVGAETRARVKEAIRATGYVPNLQARRLAGAAGTRIALIHSGDRSPFLTDSLLAVLASTHMAGAQLIVCEGTSATLEDAEQLVMDAIKAGAEGLILIPPYAERLSNSDTFMRLRMPAIALAGAQALPGMQTVRIDNRLAADQLASHLIDSGHQRIAFLAGPMEHGDSRERLAGFEDAMARAGLPIAPELVRYGRFSFQSGCDIGEDLLGASSAPSAVLASNDDMALGVLWVAHRAGLRIPQDLSLAAFDDTAAARRAWPPLTVANQPMAAMAATATQALLDCLTGDAGLPQGEQVLPHHVIIRRSSESVTAPCN</sequence>
<name>A0A7V7YED5_9GAMM</name>
<dbReference type="InterPro" id="IPR028082">
    <property type="entry name" value="Peripla_BP_I"/>
</dbReference>
<evidence type="ECO:0000256" key="2">
    <source>
        <dbReference type="ARBA" id="ARBA00023125"/>
    </source>
</evidence>
<dbReference type="CDD" id="cd01392">
    <property type="entry name" value="HTH_LacI"/>
    <property type="match status" value="1"/>
</dbReference>
<reference evidence="6 7" key="1">
    <citation type="submission" date="2019-10" db="EMBL/GenBank/DDBJ databases">
        <title>Halotolerant bacteria associated to Saharan-endemic halophytes Stipa tenacissima L. and Atriplex halimus L mitigate salt stress and promote growth of tomato plants.</title>
        <authorList>
            <person name="Dif G."/>
        </authorList>
    </citation>
    <scope>NUCLEOTIDE SEQUENCE [LARGE SCALE GENOMIC DNA]</scope>
    <source>
        <strain evidence="6 7">IS26</strain>
    </source>
</reference>
<dbReference type="InterPro" id="IPR046335">
    <property type="entry name" value="LacI/GalR-like_sensor"/>
</dbReference>
<dbReference type="InterPro" id="IPR000843">
    <property type="entry name" value="HTH_LacI"/>
</dbReference>
<evidence type="ECO:0000313" key="6">
    <source>
        <dbReference type="EMBL" id="KAB7629255.1"/>
    </source>
</evidence>
<dbReference type="GO" id="GO:0000976">
    <property type="term" value="F:transcription cis-regulatory region binding"/>
    <property type="evidence" value="ECO:0007669"/>
    <property type="project" value="TreeGrafter"/>
</dbReference>
<dbReference type="SUPFAM" id="SSF53822">
    <property type="entry name" value="Periplasmic binding protein-like I"/>
    <property type="match status" value="1"/>
</dbReference>
<feature type="domain" description="HTH lacI-type" evidence="5">
    <location>
        <begin position="46"/>
        <end position="100"/>
    </location>
</feature>
<gene>
    <name evidence="6" type="ORF">F9K92_14200</name>
</gene>
<dbReference type="SMART" id="SM00354">
    <property type="entry name" value="HTH_LACI"/>
    <property type="match status" value="1"/>
</dbReference>
<dbReference type="PANTHER" id="PTHR30146:SF153">
    <property type="entry name" value="LACTOSE OPERON REPRESSOR"/>
    <property type="match status" value="1"/>
</dbReference>
<proteinExistence type="predicted"/>